<evidence type="ECO:0000313" key="2">
    <source>
        <dbReference type="EMBL" id="CRK94779.1"/>
    </source>
</evidence>
<name>A0A1J1I3K4_9DIPT</name>
<dbReference type="InterPro" id="IPR036188">
    <property type="entry name" value="FAD/NAD-bd_sf"/>
</dbReference>
<dbReference type="Proteomes" id="UP000183832">
    <property type="component" value="Unassembled WGS sequence"/>
</dbReference>
<keyword evidence="3" id="KW-1185">Reference proteome</keyword>
<sequence length="105" mass="11793">MESMKNFINILHVLNRGGSAGVNVMIYTCATDRDYNDWAAQGIIDLGDNENETIIQYGNGKYNATGGPLSVSDWKKNDSFKSVWILAFNKLGYKTLIDFNSKDEF</sequence>
<gene>
    <name evidence="2" type="ORF">CLUMA_CG008273</name>
</gene>
<dbReference type="EMBL" id="CVRI01000040">
    <property type="protein sequence ID" value="CRK94779.1"/>
    <property type="molecule type" value="Genomic_DNA"/>
</dbReference>
<dbReference type="InterPro" id="IPR000172">
    <property type="entry name" value="GMC_OxRdtase_N"/>
</dbReference>
<dbReference type="Gene3D" id="3.30.410.40">
    <property type="match status" value="1"/>
</dbReference>
<reference evidence="2 3" key="1">
    <citation type="submission" date="2015-04" db="EMBL/GenBank/DDBJ databases">
        <authorList>
            <person name="Syromyatnikov M.Y."/>
            <person name="Popov V.N."/>
        </authorList>
    </citation>
    <scope>NUCLEOTIDE SEQUENCE [LARGE SCALE GENOMIC DNA]</scope>
</reference>
<dbReference type="Gene3D" id="3.50.50.60">
    <property type="entry name" value="FAD/NAD(P)-binding domain"/>
    <property type="match status" value="1"/>
</dbReference>
<dbReference type="GO" id="GO:0050660">
    <property type="term" value="F:flavin adenine dinucleotide binding"/>
    <property type="evidence" value="ECO:0007669"/>
    <property type="project" value="InterPro"/>
</dbReference>
<accession>A0A1J1I3K4</accession>
<evidence type="ECO:0000259" key="1">
    <source>
        <dbReference type="Pfam" id="PF00732"/>
    </source>
</evidence>
<protein>
    <submittedName>
        <fullName evidence="2">CLUMA_CG008273, isoform A</fullName>
    </submittedName>
</protein>
<dbReference type="GO" id="GO:0016614">
    <property type="term" value="F:oxidoreductase activity, acting on CH-OH group of donors"/>
    <property type="evidence" value="ECO:0007669"/>
    <property type="project" value="InterPro"/>
</dbReference>
<feature type="domain" description="Glucose-methanol-choline oxidoreductase N-terminal" evidence="1">
    <location>
        <begin position="17"/>
        <end position="101"/>
    </location>
</feature>
<dbReference type="AlphaFoldDB" id="A0A1J1I3K4"/>
<evidence type="ECO:0000313" key="3">
    <source>
        <dbReference type="Proteomes" id="UP000183832"/>
    </source>
</evidence>
<dbReference type="Pfam" id="PF00732">
    <property type="entry name" value="GMC_oxred_N"/>
    <property type="match status" value="1"/>
</dbReference>
<proteinExistence type="predicted"/>
<organism evidence="2 3">
    <name type="scientific">Clunio marinus</name>
    <dbReference type="NCBI Taxonomy" id="568069"/>
    <lineage>
        <taxon>Eukaryota</taxon>
        <taxon>Metazoa</taxon>
        <taxon>Ecdysozoa</taxon>
        <taxon>Arthropoda</taxon>
        <taxon>Hexapoda</taxon>
        <taxon>Insecta</taxon>
        <taxon>Pterygota</taxon>
        <taxon>Neoptera</taxon>
        <taxon>Endopterygota</taxon>
        <taxon>Diptera</taxon>
        <taxon>Nematocera</taxon>
        <taxon>Chironomoidea</taxon>
        <taxon>Chironomidae</taxon>
        <taxon>Clunio</taxon>
    </lineage>
</organism>